<accession>A0A8J6PDH7</accession>
<dbReference type="InterPro" id="IPR029069">
    <property type="entry name" value="HotDog_dom_sf"/>
</dbReference>
<reference evidence="1 2" key="1">
    <citation type="submission" date="2020-08" db="EMBL/GenBank/DDBJ databases">
        <title>Bridging the membrane lipid divide: bacteria of the FCB group superphylum have the potential to synthesize archaeal ether lipids.</title>
        <authorList>
            <person name="Villanueva L."/>
            <person name="Von Meijenfeldt F.A.B."/>
            <person name="Westbye A.B."/>
            <person name="Yadav S."/>
            <person name="Hopmans E.C."/>
            <person name="Dutilh B.E."/>
            <person name="Sinninghe Damste J.S."/>
        </authorList>
    </citation>
    <scope>NUCLEOTIDE SEQUENCE [LARGE SCALE GENOMIC DNA]</scope>
    <source>
        <strain evidence="1">NIOZ-UU100</strain>
    </source>
</reference>
<gene>
    <name evidence="1" type="ORF">H8D24_03815</name>
</gene>
<organism evidence="1 2">
    <name type="scientific">Candidatus Thiopontia autotrophica</name>
    <dbReference type="NCBI Taxonomy" id="2841688"/>
    <lineage>
        <taxon>Bacteria</taxon>
        <taxon>Pseudomonadati</taxon>
        <taxon>Pseudomonadota</taxon>
        <taxon>Gammaproteobacteria</taxon>
        <taxon>Candidatus Thiopontia</taxon>
    </lineage>
</organism>
<proteinExistence type="predicted"/>
<comment type="caution">
    <text evidence="1">The sequence shown here is derived from an EMBL/GenBank/DDBJ whole genome shotgun (WGS) entry which is preliminary data.</text>
</comment>
<name>A0A8J6PDH7_9GAMM</name>
<dbReference type="AlphaFoldDB" id="A0A8J6PDH7"/>
<sequence>MNNFFSYPHRVQLHEIDGAGLLFYGELFRLTHNAYEEMLFSNNLPLHNIIQQRGEAIPLVHADADYHQPIKLGETLTLTIQVTAIGNHSFTLKTLTHGFDDGGKPQLKATVTTTHVTTSIDSGEKIPLPDALRDILQRYE</sequence>
<dbReference type="Gene3D" id="3.10.129.10">
    <property type="entry name" value="Hotdog Thioesterase"/>
    <property type="match status" value="1"/>
</dbReference>
<evidence type="ECO:0000313" key="2">
    <source>
        <dbReference type="Proteomes" id="UP000654401"/>
    </source>
</evidence>
<dbReference type="Pfam" id="PF13279">
    <property type="entry name" value="4HBT_2"/>
    <property type="match status" value="1"/>
</dbReference>
<dbReference type="Proteomes" id="UP000654401">
    <property type="component" value="Unassembled WGS sequence"/>
</dbReference>
<dbReference type="SUPFAM" id="SSF54637">
    <property type="entry name" value="Thioesterase/thiol ester dehydrase-isomerase"/>
    <property type="match status" value="1"/>
</dbReference>
<dbReference type="EMBL" id="JACNFK010000024">
    <property type="protein sequence ID" value="MBC8519520.1"/>
    <property type="molecule type" value="Genomic_DNA"/>
</dbReference>
<evidence type="ECO:0000313" key="1">
    <source>
        <dbReference type="EMBL" id="MBC8519520.1"/>
    </source>
</evidence>
<protein>
    <submittedName>
        <fullName evidence="1">Acyl-CoA thioesterase</fullName>
    </submittedName>
</protein>
<dbReference type="CDD" id="cd00586">
    <property type="entry name" value="4HBT"/>
    <property type="match status" value="1"/>
</dbReference>